<evidence type="ECO:0000313" key="7">
    <source>
        <dbReference type="Proteomes" id="UP000236751"/>
    </source>
</evidence>
<dbReference type="InterPro" id="IPR050465">
    <property type="entry name" value="UPF0194_transport"/>
</dbReference>
<organism evidence="4 6">
    <name type="scientific">Nitrosospira multiformis (strain ATCC 25196 / NCIMB 11849 / C 71)</name>
    <dbReference type="NCBI Taxonomy" id="323848"/>
    <lineage>
        <taxon>Bacteria</taxon>
        <taxon>Pseudomonadati</taxon>
        <taxon>Pseudomonadota</taxon>
        <taxon>Betaproteobacteria</taxon>
        <taxon>Nitrosomonadales</taxon>
        <taxon>Nitrosomonadaceae</taxon>
        <taxon>Nitrosospira</taxon>
    </lineage>
</organism>
<dbReference type="HOGENOM" id="CLU_018816_6_4_4"/>
<dbReference type="eggNOG" id="COG0845">
    <property type="taxonomic scope" value="Bacteria"/>
</dbReference>
<dbReference type="Gene3D" id="2.40.50.100">
    <property type="match status" value="1"/>
</dbReference>
<reference evidence="4 6" key="3">
    <citation type="journal article" date="2008" name="Appl. Environ. Microbiol.">
        <title>Complete genome sequence of Nitrosospira multiformis, an ammonia-oxidizing bacterium from the soil environment.</title>
        <authorList>
            <person name="Norton J.M."/>
            <person name="Klotz M.G."/>
            <person name="Stein L.Y."/>
            <person name="Arp D.J."/>
            <person name="Bottomley P.J."/>
            <person name="Chain P.S."/>
            <person name="Hauser L.J."/>
            <person name="Land M.L."/>
            <person name="Larimer F.W."/>
            <person name="Shin M.W."/>
            <person name="Starkenburg S.R."/>
        </authorList>
    </citation>
    <scope>NUCLEOTIDE SEQUENCE [LARGE SCALE GENOMIC DNA]</scope>
    <source>
        <strain evidence="4">ATCC 25196</strain>
        <strain evidence="6">ATCC 25196 / NCIMB 11849 / C 71</strain>
    </source>
</reference>
<evidence type="ECO:0000313" key="5">
    <source>
        <dbReference type="EMBL" id="SEG03572.1"/>
    </source>
</evidence>
<reference evidence="5 7" key="4">
    <citation type="submission" date="2016-10" db="EMBL/GenBank/DDBJ databases">
        <authorList>
            <person name="de Groot N.N."/>
        </authorList>
    </citation>
    <scope>NUCLEOTIDE SEQUENCE [LARGE SCALE GENOMIC DNA]</scope>
    <source>
        <strain evidence="5 7">Nl13</strain>
    </source>
</reference>
<dbReference type="Proteomes" id="UP000002718">
    <property type="component" value="Chromosome"/>
</dbReference>
<gene>
    <name evidence="4" type="ordered locus">Nmul_A1503</name>
    <name evidence="5" type="ORF">SAMN05216403_12413</name>
</gene>
<keyword evidence="2" id="KW-0175">Coiled coil</keyword>
<evidence type="ECO:0000256" key="2">
    <source>
        <dbReference type="ARBA" id="ARBA00023054"/>
    </source>
</evidence>
<proteinExistence type="predicted"/>
<evidence type="ECO:0000256" key="3">
    <source>
        <dbReference type="SAM" id="MobiDB-lite"/>
    </source>
</evidence>
<evidence type="ECO:0000313" key="6">
    <source>
        <dbReference type="Proteomes" id="UP000002718"/>
    </source>
</evidence>
<dbReference type="EMBL" id="CP000103">
    <property type="protein sequence ID" value="ABB74806.1"/>
    <property type="molecule type" value="Genomic_DNA"/>
</dbReference>
<dbReference type="PANTHER" id="PTHR32347">
    <property type="entry name" value="EFFLUX SYSTEM COMPONENT YKNX-RELATED"/>
    <property type="match status" value="1"/>
</dbReference>
<dbReference type="SUPFAM" id="SSF111369">
    <property type="entry name" value="HlyD-like secretion proteins"/>
    <property type="match status" value="1"/>
</dbReference>
<dbReference type="STRING" id="323848.Nmul_A1503"/>
<name>Q2Y8W5_NITMU</name>
<dbReference type="KEGG" id="nmu:Nmul_A1503"/>
<dbReference type="EMBL" id="FNVK01000024">
    <property type="protein sequence ID" value="SEG03572.1"/>
    <property type="molecule type" value="Genomic_DNA"/>
</dbReference>
<dbReference type="PANTHER" id="PTHR32347:SF23">
    <property type="entry name" value="BLL5650 PROTEIN"/>
    <property type="match status" value="1"/>
</dbReference>
<protein>
    <submittedName>
        <fullName evidence="5">HlyD family secretion protein</fullName>
    </submittedName>
    <submittedName>
        <fullName evidence="4">Secretion protein HlyD</fullName>
    </submittedName>
</protein>
<evidence type="ECO:0000256" key="1">
    <source>
        <dbReference type="ARBA" id="ARBA00004196"/>
    </source>
</evidence>
<dbReference type="OrthoDB" id="9785187at2"/>
<evidence type="ECO:0000313" key="4">
    <source>
        <dbReference type="EMBL" id="ABB74806.1"/>
    </source>
</evidence>
<dbReference type="GO" id="GO:0030313">
    <property type="term" value="C:cell envelope"/>
    <property type="evidence" value="ECO:0007669"/>
    <property type="project" value="UniProtKB-SubCell"/>
</dbReference>
<feature type="compositionally biased region" description="Basic and acidic residues" evidence="3">
    <location>
        <begin position="378"/>
        <end position="388"/>
    </location>
</feature>
<comment type="subcellular location">
    <subcellularLocation>
        <location evidence="1">Cell envelope</location>
    </subcellularLocation>
</comment>
<feature type="region of interest" description="Disordered" evidence="3">
    <location>
        <begin position="364"/>
        <end position="395"/>
    </location>
</feature>
<keyword evidence="6" id="KW-1185">Reference proteome</keyword>
<dbReference type="RefSeq" id="WP_011380837.1">
    <property type="nucleotide sequence ID" value="NC_007614.1"/>
</dbReference>
<reference evidence="6" key="2">
    <citation type="submission" date="2005-08" db="EMBL/GenBank/DDBJ databases">
        <title>Complete sequence of chromosome 1 of Nitrosospira multiformis ATCC 25196.</title>
        <authorList>
            <person name="Copeland A."/>
            <person name="Lucas S."/>
            <person name="Lapidus A."/>
            <person name="Barry K."/>
            <person name="Detter J.C."/>
            <person name="Glavina T."/>
            <person name="Hammon N."/>
            <person name="Israni S."/>
            <person name="Pitluck S."/>
            <person name="Chain P."/>
            <person name="Malfatti S."/>
            <person name="Shin M."/>
            <person name="Vergez L."/>
            <person name="Schmutz J."/>
            <person name="Larimer F."/>
            <person name="Land M."/>
            <person name="Hauser L."/>
            <person name="Kyrpides N."/>
            <person name="Lykidis A."/>
            <person name="Richardson P."/>
        </authorList>
    </citation>
    <scope>NUCLEOTIDE SEQUENCE [LARGE SCALE GENOMIC DNA]</scope>
    <source>
        <strain evidence="6">ATCC 25196 / NCIMB 11849 / C 71</strain>
    </source>
</reference>
<dbReference type="Proteomes" id="UP000236751">
    <property type="component" value="Unassembled WGS sequence"/>
</dbReference>
<accession>Q2Y8W5</accession>
<dbReference type="Gene3D" id="1.10.287.470">
    <property type="entry name" value="Helix hairpin bin"/>
    <property type="match status" value="1"/>
</dbReference>
<reference evidence="4" key="1">
    <citation type="submission" date="2005-08" db="EMBL/GenBank/DDBJ databases">
        <title>Complete sequence of Chromosome 1 of Nitrosospira multiformis ATCC 25196.</title>
        <authorList>
            <consortium name="US DOE Joint Genome Institute"/>
            <person name="Copeland A."/>
            <person name="Lucas S."/>
            <person name="Lapidus A."/>
            <person name="Barry K."/>
            <person name="Detter J.C."/>
            <person name="Glavina T."/>
            <person name="Hammon N."/>
            <person name="Israni S."/>
            <person name="Pitluck S."/>
            <person name="Chain P."/>
            <person name="Malfatti S."/>
            <person name="Shin M."/>
            <person name="Vergez L."/>
            <person name="Schmutz J."/>
            <person name="Larimer F."/>
            <person name="Land M."/>
            <person name="Hauser L."/>
            <person name="Kyrpides N."/>
            <person name="Lykidis A."/>
            <person name="Richardson P."/>
        </authorList>
    </citation>
    <scope>NUCLEOTIDE SEQUENCE</scope>
    <source>
        <strain evidence="4">ATCC 25196</strain>
    </source>
</reference>
<dbReference type="AlphaFoldDB" id="Q2Y8W5"/>
<sequence>MRNQILIPIAALGILAGVVSAFLAGQQKKPQPPVFNPAQNPYAKGIYSNGIIESYQSTGENINLYPEVAGVVTQIMVAEGQAVMQGQPLLKMDDSIQRATVEQQRSQAEAALALLEELKAQPRKEVLDVSLAQLDYAAANLRTAETQLQKQQASYDLDPRSVSKDVLDNAINAVNAARANLEVASRNYQLTKAGAWSYDIRNQERQYAALSNTYQAGLALLKKYTVYAPADGVILSIGAATGSYVSPQGIYGTYTSGMDPVLVMGKPENELAVRCYVDEILVHRLPDPSKMHAQMFIRGTKIRITLEYVRVQPYVSPKIQLSNRRTERVDVRVLPVLFRFRKPKDIRLYPGQLVDVYIGEEAHTGEKASSGEAQADAAMKEKEQERTGSKLYQSE</sequence>